<protein>
    <submittedName>
        <fullName evidence="2">Uncharacterized protein</fullName>
    </submittedName>
</protein>
<feature type="signal peptide" evidence="1">
    <location>
        <begin position="1"/>
        <end position="19"/>
    </location>
</feature>
<name>A0A6A4HI38_9AGAR</name>
<feature type="non-terminal residue" evidence="2">
    <location>
        <position position="180"/>
    </location>
</feature>
<reference evidence="2" key="1">
    <citation type="journal article" date="2019" name="Environ. Microbiol.">
        <title>Fungal ecological strategies reflected in gene transcription - a case study of two litter decomposers.</title>
        <authorList>
            <person name="Barbi F."/>
            <person name="Kohler A."/>
            <person name="Barry K."/>
            <person name="Baskaran P."/>
            <person name="Daum C."/>
            <person name="Fauchery L."/>
            <person name="Ihrmark K."/>
            <person name="Kuo A."/>
            <person name="LaButti K."/>
            <person name="Lipzen A."/>
            <person name="Morin E."/>
            <person name="Grigoriev I.V."/>
            <person name="Henrissat B."/>
            <person name="Lindahl B."/>
            <person name="Martin F."/>
        </authorList>
    </citation>
    <scope>NUCLEOTIDE SEQUENCE</scope>
    <source>
        <strain evidence="2">JB14</strain>
    </source>
</reference>
<feature type="chain" id="PRO_5025689672" evidence="1">
    <location>
        <begin position="20"/>
        <end position="180"/>
    </location>
</feature>
<dbReference type="AlphaFoldDB" id="A0A6A4HI38"/>
<organism evidence="2 3">
    <name type="scientific">Gymnopus androsaceus JB14</name>
    <dbReference type="NCBI Taxonomy" id="1447944"/>
    <lineage>
        <taxon>Eukaryota</taxon>
        <taxon>Fungi</taxon>
        <taxon>Dikarya</taxon>
        <taxon>Basidiomycota</taxon>
        <taxon>Agaricomycotina</taxon>
        <taxon>Agaricomycetes</taxon>
        <taxon>Agaricomycetidae</taxon>
        <taxon>Agaricales</taxon>
        <taxon>Marasmiineae</taxon>
        <taxon>Omphalotaceae</taxon>
        <taxon>Gymnopus</taxon>
    </lineage>
</organism>
<dbReference type="OrthoDB" id="2686689at2759"/>
<sequence length="180" mass="20517">MRLLLLCLLLLGLLCKTINVTSNIGNADYLLSRFRREYQKFSELVQEALVDAPDVFLLEMLGQELGEFRGLVSENEPIFEESELFTVRSGVEHMLHDIRILHDTMLQSSHNGRPEVVTKEYSGSRGRPKIVINRDFLVWAYRFRSTSGIAEFLGVSRTIVRQALLDYNIAVPGTNPFPSE</sequence>
<dbReference type="EMBL" id="ML769511">
    <property type="protein sequence ID" value="KAE9396555.1"/>
    <property type="molecule type" value="Genomic_DNA"/>
</dbReference>
<evidence type="ECO:0000313" key="3">
    <source>
        <dbReference type="Proteomes" id="UP000799118"/>
    </source>
</evidence>
<keyword evidence="3" id="KW-1185">Reference proteome</keyword>
<accession>A0A6A4HI38</accession>
<evidence type="ECO:0000313" key="2">
    <source>
        <dbReference type="EMBL" id="KAE9396555.1"/>
    </source>
</evidence>
<evidence type="ECO:0000256" key="1">
    <source>
        <dbReference type="SAM" id="SignalP"/>
    </source>
</evidence>
<dbReference type="Proteomes" id="UP000799118">
    <property type="component" value="Unassembled WGS sequence"/>
</dbReference>
<proteinExistence type="predicted"/>
<gene>
    <name evidence="2" type="ORF">BT96DRAFT_824463</name>
</gene>
<keyword evidence="1" id="KW-0732">Signal</keyword>